<reference evidence="1" key="2">
    <citation type="submission" date="2023-01" db="EMBL/GenBank/DDBJ databases">
        <authorList>
            <person name="Sun Q."/>
            <person name="Evtushenko L."/>
        </authorList>
    </citation>
    <scope>NUCLEOTIDE SEQUENCE</scope>
    <source>
        <strain evidence="1">VKM B-2347</strain>
    </source>
</reference>
<dbReference type="EMBL" id="BSFI01000004">
    <property type="protein sequence ID" value="GLK67377.1"/>
    <property type="molecule type" value="Genomic_DNA"/>
</dbReference>
<gene>
    <name evidence="1" type="ORF">GCM10008179_10150</name>
</gene>
<evidence type="ECO:0000313" key="1">
    <source>
        <dbReference type="EMBL" id="GLK67377.1"/>
    </source>
</evidence>
<evidence type="ECO:0000313" key="2">
    <source>
        <dbReference type="Proteomes" id="UP001143372"/>
    </source>
</evidence>
<dbReference type="AlphaFoldDB" id="A0A9W6MUX3"/>
<sequence length="154" mass="16270">MTQKQWRGRKAKTHAGRPAIQGNPLMKRLALSLMLATGSAATASAGPCPGVAISAGASSPAEAAAVGRQISKGALPIDRKLQMGEWRIYHVDPKTADPIYLFFKADPARSERVYLSPGVGRPDEYQDIKSEVEMNATGIPPALASCFAHLVTGG</sequence>
<comment type="caution">
    <text evidence="1">The sequence shown here is derived from an EMBL/GenBank/DDBJ whole genome shotgun (WGS) entry which is preliminary data.</text>
</comment>
<proteinExistence type="predicted"/>
<keyword evidence="2" id="KW-1185">Reference proteome</keyword>
<organism evidence="1 2">
    <name type="scientific">Hansschlegelia plantiphila</name>
    <dbReference type="NCBI Taxonomy" id="374655"/>
    <lineage>
        <taxon>Bacteria</taxon>
        <taxon>Pseudomonadati</taxon>
        <taxon>Pseudomonadota</taxon>
        <taxon>Alphaproteobacteria</taxon>
        <taxon>Hyphomicrobiales</taxon>
        <taxon>Methylopilaceae</taxon>
        <taxon>Hansschlegelia</taxon>
    </lineage>
</organism>
<dbReference type="Proteomes" id="UP001143372">
    <property type="component" value="Unassembled WGS sequence"/>
</dbReference>
<name>A0A9W6MUX3_9HYPH</name>
<reference evidence="1" key="1">
    <citation type="journal article" date="2014" name="Int. J. Syst. Evol. Microbiol.">
        <title>Complete genome sequence of Corynebacterium casei LMG S-19264T (=DSM 44701T), isolated from a smear-ripened cheese.</title>
        <authorList>
            <consortium name="US DOE Joint Genome Institute (JGI-PGF)"/>
            <person name="Walter F."/>
            <person name="Albersmeier A."/>
            <person name="Kalinowski J."/>
            <person name="Ruckert C."/>
        </authorList>
    </citation>
    <scope>NUCLEOTIDE SEQUENCE</scope>
    <source>
        <strain evidence="1">VKM B-2347</strain>
    </source>
</reference>
<protein>
    <submittedName>
        <fullName evidence="1">Uncharacterized protein</fullName>
    </submittedName>
</protein>
<accession>A0A9W6MUX3</accession>